<gene>
    <name evidence="9" type="primary">lspA</name>
    <name evidence="11" type="ORF">PYTT_1568</name>
</gene>
<comment type="catalytic activity">
    <reaction evidence="9">
        <text>Release of signal peptides from bacterial membrane prolipoproteins. Hydrolyzes -Xaa-Yaa-Zaa-|-(S,diacylglyceryl)Cys-, in which Xaa is hydrophobic (preferably Leu), and Yaa (Ala or Ser) and Zaa (Gly or Ala) have small, neutral side chains.</text>
        <dbReference type="EC" id="3.4.23.36"/>
    </reaction>
</comment>
<accession>A0A1C7PA96</accession>
<reference evidence="12" key="1">
    <citation type="submission" date="2016-09" db="EMBL/GenBank/DDBJ databases">
        <authorList>
            <person name="Koehorst J."/>
        </authorList>
    </citation>
    <scope>NUCLEOTIDE SEQUENCE [LARGE SCALE GENOMIC DNA]</scope>
</reference>
<dbReference type="KEGG" id="agl:PYTT_1568"/>
<protein>
    <recommendedName>
        <fullName evidence="9">Lipoprotein signal peptidase</fullName>
        <ecNumber evidence="9">3.4.23.36</ecNumber>
    </recommendedName>
    <alternativeName>
        <fullName evidence="9">Prolipoprotein signal peptidase</fullName>
    </alternativeName>
    <alternativeName>
        <fullName evidence="9">Signal peptidase II</fullName>
        <shortName evidence="9">SPase II</shortName>
    </alternativeName>
</protein>
<keyword evidence="5 9" id="KW-0064">Aspartyl protease</keyword>
<evidence type="ECO:0000256" key="3">
    <source>
        <dbReference type="ARBA" id="ARBA00022670"/>
    </source>
</evidence>
<dbReference type="GO" id="GO:0004190">
    <property type="term" value="F:aspartic-type endopeptidase activity"/>
    <property type="evidence" value="ECO:0007669"/>
    <property type="project" value="UniProtKB-UniRule"/>
</dbReference>
<evidence type="ECO:0000256" key="8">
    <source>
        <dbReference type="ARBA" id="ARBA00023136"/>
    </source>
</evidence>
<dbReference type="PRINTS" id="PR00781">
    <property type="entry name" value="LIPOSIGPTASE"/>
</dbReference>
<keyword evidence="12" id="KW-1185">Reference proteome</keyword>
<dbReference type="EC" id="3.4.23.36" evidence="9"/>
<evidence type="ECO:0000256" key="9">
    <source>
        <dbReference type="HAMAP-Rule" id="MF_00161"/>
    </source>
</evidence>
<feature type="transmembrane region" description="Helical" evidence="9">
    <location>
        <begin position="123"/>
        <end position="140"/>
    </location>
</feature>
<dbReference type="Pfam" id="PF01252">
    <property type="entry name" value="Peptidase_A8"/>
    <property type="match status" value="1"/>
</dbReference>
<sequence>MSDQQSPEMQDLQKKGGRQSLTKGLVILVAVLYLLDQATKWWIVFDFKEPLSTPVGLVIEQVPVVQDFFGLFTFNIIRVHNTGVAFGMGNGTAWSSYVFLMIPVVALIGLFWLFRRGFFETKLLRLAWAFITAGILGNLTDRLTQGFFLAGSEHLSFLQNLMNGYVVDFLDVSFPWIKGESWPSGYHWPAFNVADACICTAAGLFLIGSLILDARKKREKEEAVRLPEEP</sequence>
<evidence type="ECO:0000256" key="1">
    <source>
        <dbReference type="ARBA" id="ARBA00006139"/>
    </source>
</evidence>
<dbReference type="UniPathway" id="UPA00665"/>
<feature type="transmembrane region" description="Helical" evidence="9">
    <location>
        <begin position="21"/>
        <end position="43"/>
    </location>
</feature>
<evidence type="ECO:0000256" key="4">
    <source>
        <dbReference type="ARBA" id="ARBA00022692"/>
    </source>
</evidence>
<evidence type="ECO:0000256" key="6">
    <source>
        <dbReference type="ARBA" id="ARBA00022801"/>
    </source>
</evidence>
<keyword evidence="6 9" id="KW-0378">Hydrolase</keyword>
<evidence type="ECO:0000256" key="10">
    <source>
        <dbReference type="RuleBase" id="RU004181"/>
    </source>
</evidence>
<organism evidence="11 12">
    <name type="scientific">Akkermansia glycaniphila</name>
    <dbReference type="NCBI Taxonomy" id="1679444"/>
    <lineage>
        <taxon>Bacteria</taxon>
        <taxon>Pseudomonadati</taxon>
        <taxon>Verrucomicrobiota</taxon>
        <taxon>Verrucomicrobiia</taxon>
        <taxon>Verrucomicrobiales</taxon>
        <taxon>Akkermansiaceae</taxon>
        <taxon>Akkermansia</taxon>
    </lineage>
</organism>
<dbReference type="GO" id="GO:0006508">
    <property type="term" value="P:proteolysis"/>
    <property type="evidence" value="ECO:0007669"/>
    <property type="project" value="UniProtKB-KW"/>
</dbReference>
<dbReference type="InterPro" id="IPR001872">
    <property type="entry name" value="Peptidase_A8"/>
</dbReference>
<evidence type="ECO:0000256" key="7">
    <source>
        <dbReference type="ARBA" id="ARBA00022989"/>
    </source>
</evidence>
<keyword evidence="3 9" id="KW-0645">Protease</keyword>
<feature type="transmembrane region" description="Helical" evidence="9">
    <location>
        <begin position="190"/>
        <end position="212"/>
    </location>
</feature>
<evidence type="ECO:0000313" key="11">
    <source>
        <dbReference type="EMBL" id="SEH90196.1"/>
    </source>
</evidence>
<comment type="subcellular location">
    <subcellularLocation>
        <location evidence="9">Cell membrane</location>
        <topology evidence="9">Multi-pass membrane protein</topology>
    </subcellularLocation>
</comment>
<dbReference type="EMBL" id="LT629973">
    <property type="protein sequence ID" value="SEH90196.1"/>
    <property type="molecule type" value="Genomic_DNA"/>
</dbReference>
<feature type="transmembrane region" description="Helical" evidence="9">
    <location>
        <begin position="94"/>
        <end position="114"/>
    </location>
</feature>
<comment type="similarity">
    <text evidence="1 9 10">Belongs to the peptidase A8 family.</text>
</comment>
<feature type="active site" evidence="9">
    <location>
        <position position="195"/>
    </location>
</feature>
<comment type="function">
    <text evidence="9">This protein specifically catalyzes the removal of signal peptides from prolipoproteins.</text>
</comment>
<keyword evidence="8 9" id="KW-0472">Membrane</keyword>
<evidence type="ECO:0000256" key="5">
    <source>
        <dbReference type="ARBA" id="ARBA00022750"/>
    </source>
</evidence>
<dbReference type="STRING" id="1679444.PYTT_1568"/>
<dbReference type="GO" id="GO:0005886">
    <property type="term" value="C:plasma membrane"/>
    <property type="evidence" value="ECO:0007669"/>
    <property type="project" value="UniProtKB-SubCell"/>
</dbReference>
<dbReference type="PANTHER" id="PTHR33695:SF1">
    <property type="entry name" value="LIPOPROTEIN SIGNAL PEPTIDASE"/>
    <property type="match status" value="1"/>
</dbReference>
<keyword evidence="2 9" id="KW-1003">Cell membrane</keyword>
<dbReference type="PATRIC" id="fig|1679444.3.peg.1124"/>
<dbReference type="Proteomes" id="UP000176204">
    <property type="component" value="Chromosome I"/>
</dbReference>
<proteinExistence type="inferred from homology"/>
<dbReference type="AlphaFoldDB" id="A0A1C7PA96"/>
<dbReference type="OrthoDB" id="9810259at2"/>
<name>A0A1C7PA96_9BACT</name>
<feature type="active site" evidence="9">
    <location>
        <position position="168"/>
    </location>
</feature>
<dbReference type="HAMAP" id="MF_00161">
    <property type="entry name" value="LspA"/>
    <property type="match status" value="1"/>
</dbReference>
<comment type="pathway">
    <text evidence="9">Protein modification; lipoprotein biosynthesis (signal peptide cleavage).</text>
</comment>
<dbReference type="RefSeq" id="WP_067777248.1">
    <property type="nucleotide sequence ID" value="NZ_LIGX01000035.1"/>
</dbReference>
<keyword evidence="7 9" id="KW-1133">Transmembrane helix</keyword>
<evidence type="ECO:0000313" key="12">
    <source>
        <dbReference type="Proteomes" id="UP000176204"/>
    </source>
</evidence>
<dbReference type="PANTHER" id="PTHR33695">
    <property type="entry name" value="LIPOPROTEIN SIGNAL PEPTIDASE"/>
    <property type="match status" value="1"/>
</dbReference>
<evidence type="ECO:0000256" key="2">
    <source>
        <dbReference type="ARBA" id="ARBA00022475"/>
    </source>
</evidence>
<keyword evidence="4 9" id="KW-0812">Transmembrane</keyword>